<dbReference type="GO" id="GO:0008800">
    <property type="term" value="F:beta-lactamase activity"/>
    <property type="evidence" value="ECO:0007669"/>
    <property type="project" value="UniProtKB-EC"/>
</dbReference>
<keyword evidence="6" id="KW-1133">Transmembrane helix</keyword>
<evidence type="ECO:0000259" key="7">
    <source>
        <dbReference type="Pfam" id="PF03717"/>
    </source>
</evidence>
<dbReference type="InterPro" id="IPR005311">
    <property type="entry name" value="PBP_dimer"/>
</dbReference>
<feature type="non-terminal residue" evidence="8">
    <location>
        <position position="234"/>
    </location>
</feature>
<accession>A0A382J0Z5</accession>
<evidence type="ECO:0000256" key="4">
    <source>
        <dbReference type="ARBA" id="ARBA00022801"/>
    </source>
</evidence>
<proteinExistence type="predicted"/>
<evidence type="ECO:0000256" key="1">
    <source>
        <dbReference type="ARBA" id="ARBA00001526"/>
    </source>
</evidence>
<evidence type="ECO:0000256" key="5">
    <source>
        <dbReference type="ARBA" id="ARBA00023251"/>
    </source>
</evidence>
<dbReference type="Gene3D" id="3.90.1310.10">
    <property type="entry name" value="Penicillin-binding protein 2a (Domain 2)"/>
    <property type="match status" value="1"/>
</dbReference>
<dbReference type="GO" id="GO:0071555">
    <property type="term" value="P:cell wall organization"/>
    <property type="evidence" value="ECO:0007669"/>
    <property type="project" value="TreeGrafter"/>
</dbReference>
<keyword evidence="3" id="KW-0732">Signal</keyword>
<evidence type="ECO:0000256" key="6">
    <source>
        <dbReference type="SAM" id="Phobius"/>
    </source>
</evidence>
<dbReference type="EMBL" id="UINC01070810">
    <property type="protein sequence ID" value="SVC05245.1"/>
    <property type="molecule type" value="Genomic_DNA"/>
</dbReference>
<sequence>MSEFLNLDRERKAQQQLQKRSVFLFLLVSLLGIVTLFQIVKLTILDSTLYTTLSDENRIISVPIYPSRGLIKLSNDEIVVENTVSQALTMIPTKIQDIEKTLKELRESLLIDDEQLLAFKGRIKDEPFRHERVVIVENLSPEQIARFSVEKDKWPGLSIEARLMRFNLLGPLFSHVLGYVGQINPKEIEDSEDFVYPLSFLTGKTGVEKFYEEDMRGGVGYKTIEVDVNGKEIR</sequence>
<dbReference type="Gene3D" id="3.30.1390.30">
    <property type="entry name" value="Penicillin-binding protein 2a, domain 3"/>
    <property type="match status" value="1"/>
</dbReference>
<comment type="catalytic activity">
    <reaction evidence="1">
        <text>a beta-lactam + H2O = a substituted beta-amino acid</text>
        <dbReference type="Rhea" id="RHEA:20401"/>
        <dbReference type="ChEBI" id="CHEBI:15377"/>
        <dbReference type="ChEBI" id="CHEBI:35627"/>
        <dbReference type="ChEBI" id="CHEBI:140347"/>
        <dbReference type="EC" id="3.5.2.6"/>
    </reaction>
</comment>
<dbReference type="AlphaFoldDB" id="A0A382J0Z5"/>
<name>A0A382J0Z5_9ZZZZ</name>
<dbReference type="GO" id="GO:0046677">
    <property type="term" value="P:response to antibiotic"/>
    <property type="evidence" value="ECO:0007669"/>
    <property type="project" value="UniProtKB-KW"/>
</dbReference>
<reference evidence="8" key="1">
    <citation type="submission" date="2018-05" db="EMBL/GenBank/DDBJ databases">
        <authorList>
            <person name="Lanie J.A."/>
            <person name="Ng W.-L."/>
            <person name="Kazmierczak K.M."/>
            <person name="Andrzejewski T.M."/>
            <person name="Davidsen T.M."/>
            <person name="Wayne K.J."/>
            <person name="Tettelin H."/>
            <person name="Glass J.I."/>
            <person name="Rusch D."/>
            <person name="Podicherti R."/>
            <person name="Tsui H.-C.T."/>
            <person name="Winkler M.E."/>
        </authorList>
    </citation>
    <scope>NUCLEOTIDE SEQUENCE</scope>
</reference>
<organism evidence="8">
    <name type="scientific">marine metagenome</name>
    <dbReference type="NCBI Taxonomy" id="408172"/>
    <lineage>
        <taxon>unclassified sequences</taxon>
        <taxon>metagenomes</taxon>
        <taxon>ecological metagenomes</taxon>
    </lineage>
</organism>
<gene>
    <name evidence="8" type="ORF">METZ01_LOCUS258099</name>
</gene>
<dbReference type="PANTHER" id="PTHR30627:SF6">
    <property type="entry name" value="BETA-LACTAMASE YBXI-RELATED"/>
    <property type="match status" value="1"/>
</dbReference>
<protein>
    <recommendedName>
        <fullName evidence="2">beta-lactamase</fullName>
        <ecNumber evidence="2">3.5.2.6</ecNumber>
    </recommendedName>
</protein>
<feature type="transmembrane region" description="Helical" evidence="6">
    <location>
        <begin position="21"/>
        <end position="40"/>
    </location>
</feature>
<feature type="domain" description="Penicillin-binding protein dimerisation" evidence="7">
    <location>
        <begin position="64"/>
        <end position="234"/>
    </location>
</feature>
<keyword evidence="5" id="KW-0046">Antibiotic resistance</keyword>
<dbReference type="GO" id="GO:0008658">
    <property type="term" value="F:penicillin binding"/>
    <property type="evidence" value="ECO:0007669"/>
    <property type="project" value="InterPro"/>
</dbReference>
<dbReference type="EC" id="3.5.2.6" evidence="2"/>
<dbReference type="PANTHER" id="PTHR30627">
    <property type="entry name" value="PEPTIDOGLYCAN D,D-TRANSPEPTIDASE"/>
    <property type="match status" value="1"/>
</dbReference>
<keyword evidence="4" id="KW-0378">Hydrolase</keyword>
<dbReference type="InterPro" id="IPR036138">
    <property type="entry name" value="PBP_dimer_sf"/>
</dbReference>
<keyword evidence="6" id="KW-0812">Transmembrane</keyword>
<dbReference type="InterPro" id="IPR050515">
    <property type="entry name" value="Beta-lactam/transpept"/>
</dbReference>
<dbReference type="SUPFAM" id="SSF56519">
    <property type="entry name" value="Penicillin binding protein dimerisation domain"/>
    <property type="match status" value="1"/>
</dbReference>
<evidence type="ECO:0000256" key="2">
    <source>
        <dbReference type="ARBA" id="ARBA00012865"/>
    </source>
</evidence>
<keyword evidence="6" id="KW-0472">Membrane</keyword>
<dbReference type="Pfam" id="PF03717">
    <property type="entry name" value="PBP_dimer"/>
    <property type="match status" value="1"/>
</dbReference>
<evidence type="ECO:0000256" key="3">
    <source>
        <dbReference type="ARBA" id="ARBA00022729"/>
    </source>
</evidence>
<evidence type="ECO:0000313" key="8">
    <source>
        <dbReference type="EMBL" id="SVC05245.1"/>
    </source>
</evidence>
<dbReference type="GO" id="GO:0005886">
    <property type="term" value="C:plasma membrane"/>
    <property type="evidence" value="ECO:0007669"/>
    <property type="project" value="TreeGrafter"/>
</dbReference>